<dbReference type="AlphaFoldDB" id="A0A0M8K7X1"/>
<reference evidence="8" key="3">
    <citation type="submission" date="2015-08" db="EMBL/GenBank/DDBJ databases">
        <title>Draft Genome Sequence of a Heterotrophic Facultative Anaerobic Bacterium Ardenticatena maritima Strain 110S.</title>
        <authorList>
            <person name="Kawaichi S."/>
            <person name="Yoshida T."/>
            <person name="Sako Y."/>
            <person name="Nakamura R."/>
        </authorList>
    </citation>
    <scope>NUCLEOTIDE SEQUENCE [LARGE SCALE GENOMIC DNA]</scope>
    <source>
        <strain evidence="8">110S</strain>
    </source>
</reference>
<dbReference type="PANTHER" id="PTHR43369">
    <property type="entry name" value="PHOSPHORIBOSYLGLYCINAMIDE FORMYLTRANSFERASE"/>
    <property type="match status" value="1"/>
</dbReference>
<dbReference type="InParanoid" id="A0A0M8K7X1"/>
<reference evidence="6 8" key="1">
    <citation type="journal article" date="2015" name="Genome Announc.">
        <title>Draft Genome Sequence of a Heterotrophic Facultative Anaerobic Thermophilic Bacterium, Ardenticatena maritima Strain 110ST.</title>
        <authorList>
            <person name="Kawaichi S."/>
            <person name="Yoshida T."/>
            <person name="Sako Y."/>
            <person name="Nakamura R."/>
        </authorList>
    </citation>
    <scope>NUCLEOTIDE SEQUENCE [LARGE SCALE GENOMIC DNA]</scope>
    <source>
        <strain evidence="6 8">110S</strain>
    </source>
</reference>
<dbReference type="UniPathway" id="UPA00074">
    <property type="reaction ID" value="UER00126"/>
</dbReference>
<dbReference type="FunCoup" id="A0A0M8K7X1">
    <property type="interactions" value="465"/>
</dbReference>
<feature type="binding site" evidence="4">
    <location>
        <position position="114"/>
    </location>
    <ligand>
        <name>(6R)-10-formyltetrahydrofolate</name>
        <dbReference type="ChEBI" id="CHEBI:195366"/>
    </ligand>
</feature>
<dbReference type="STRING" id="872965.SE16_10835"/>
<sequence length="202" mass="22535">METKRRLVVMISGSGTNLQAILDACAEGRLPAEVVLVVSNRKQAFGLQRAARAGVPTLYFPLKPYKEAGRSREEYDRDLAEQVAQWSPDLIVLAGWMHILSPAFLDRFPNRVINLHPALPGMFPGTHAIQRAFEAYQRGEIEASGCMVHYVIPEVDAGPVIATARVPIFPEDTLETFEQRMHETEHRLIVEATHKALEALPV</sequence>
<evidence type="ECO:0000256" key="3">
    <source>
        <dbReference type="ARBA" id="ARBA00022755"/>
    </source>
</evidence>
<feature type="domain" description="Formyl transferase N-terminal" evidence="5">
    <location>
        <begin position="6"/>
        <end position="193"/>
    </location>
</feature>
<dbReference type="InterPro" id="IPR002376">
    <property type="entry name" value="Formyl_transf_N"/>
</dbReference>
<keyword evidence="2 4" id="KW-0808">Transferase</keyword>
<evidence type="ECO:0000256" key="2">
    <source>
        <dbReference type="ARBA" id="ARBA00022679"/>
    </source>
</evidence>
<comment type="pathway">
    <text evidence="1 4">Purine metabolism; IMP biosynthesis via de novo pathway; N(2)-formyl-N(1)-(5-phospho-D-ribosyl)glycinamide from N(1)-(5-phospho-D-ribosyl)glycinamide (10-formyl THF route): step 1/1.</text>
</comment>
<dbReference type="EC" id="2.1.2.2" evidence="4"/>
<evidence type="ECO:0000313" key="6">
    <source>
        <dbReference type="EMBL" id="GAP63633.1"/>
    </source>
</evidence>
<feature type="binding site" evidence="4">
    <location>
        <position position="72"/>
    </location>
    <ligand>
        <name>(6R)-10-formyltetrahydrofolate</name>
        <dbReference type="ChEBI" id="CHEBI:195366"/>
    </ligand>
</feature>
<evidence type="ECO:0000313" key="7">
    <source>
        <dbReference type="EMBL" id="KPL88000.1"/>
    </source>
</evidence>
<dbReference type="PANTHER" id="PTHR43369:SF2">
    <property type="entry name" value="PHOSPHORIBOSYLGLYCINAMIDE FORMYLTRANSFERASE"/>
    <property type="match status" value="1"/>
</dbReference>
<gene>
    <name evidence="4" type="primary">purN</name>
    <name evidence="6" type="ORF">ARMA_2056</name>
    <name evidence="7" type="ORF">SE16_10835</name>
</gene>
<dbReference type="GO" id="GO:0006189">
    <property type="term" value="P:'de novo' IMP biosynthetic process"/>
    <property type="evidence" value="ECO:0007669"/>
    <property type="project" value="UniProtKB-UniRule"/>
</dbReference>
<comment type="caution">
    <text evidence="4">Lacks conserved residue(s) required for the propagation of feature annotation.</text>
</comment>
<dbReference type="CDD" id="cd08645">
    <property type="entry name" value="FMT_core_GART"/>
    <property type="match status" value="1"/>
</dbReference>
<dbReference type="OrthoDB" id="9806170at2"/>
<evidence type="ECO:0000313" key="8">
    <source>
        <dbReference type="Proteomes" id="UP000037784"/>
    </source>
</evidence>
<dbReference type="GO" id="GO:0004644">
    <property type="term" value="F:phosphoribosylglycinamide formyltransferase activity"/>
    <property type="evidence" value="ECO:0007669"/>
    <property type="project" value="UniProtKB-UniRule"/>
</dbReference>
<dbReference type="EMBL" id="LGKN01000005">
    <property type="protein sequence ID" value="KPL88000.1"/>
    <property type="molecule type" value="Genomic_DNA"/>
</dbReference>
<feature type="binding site" evidence="4">
    <location>
        <begin position="15"/>
        <end position="17"/>
    </location>
    <ligand>
        <name>N(1)-(5-phospho-beta-D-ribosyl)glycinamide</name>
        <dbReference type="ChEBI" id="CHEBI:143788"/>
    </ligand>
</feature>
<dbReference type="EMBL" id="BBZA01000179">
    <property type="protein sequence ID" value="GAP63633.1"/>
    <property type="molecule type" value="Genomic_DNA"/>
</dbReference>
<feature type="active site" description="Proton donor" evidence="4">
    <location>
        <position position="116"/>
    </location>
</feature>
<dbReference type="SUPFAM" id="SSF53328">
    <property type="entry name" value="Formyltransferase"/>
    <property type="match status" value="1"/>
</dbReference>
<dbReference type="GO" id="GO:0005737">
    <property type="term" value="C:cytoplasm"/>
    <property type="evidence" value="ECO:0007669"/>
    <property type="project" value="TreeGrafter"/>
</dbReference>
<dbReference type="HAMAP" id="MF_01930">
    <property type="entry name" value="PurN"/>
    <property type="match status" value="1"/>
</dbReference>
<dbReference type="NCBIfam" id="TIGR00639">
    <property type="entry name" value="PurN"/>
    <property type="match status" value="1"/>
</dbReference>
<dbReference type="PATRIC" id="fig|872965.6.peg.2221"/>
<dbReference type="Proteomes" id="UP000050502">
    <property type="component" value="Unassembled WGS sequence"/>
</dbReference>
<reference evidence="7 9" key="2">
    <citation type="submission" date="2015-07" db="EMBL/GenBank/DDBJ databases">
        <title>Whole genome sequence of Ardenticatena maritima DSM 23922.</title>
        <authorList>
            <person name="Hemp J."/>
            <person name="Ward L.M."/>
            <person name="Pace L.A."/>
            <person name="Fischer W.W."/>
        </authorList>
    </citation>
    <scope>NUCLEOTIDE SEQUENCE [LARGE SCALE GENOMIC DNA]</scope>
    <source>
        <strain evidence="7 9">110S</strain>
    </source>
</reference>
<dbReference type="RefSeq" id="WP_054493442.1">
    <property type="nucleotide sequence ID" value="NZ_BBZA01000179.1"/>
</dbReference>
<comment type="catalytic activity">
    <reaction evidence="4">
        <text>N(1)-(5-phospho-beta-D-ribosyl)glycinamide + (6R)-10-formyltetrahydrofolate = N(2)-formyl-N(1)-(5-phospho-beta-D-ribosyl)glycinamide + (6S)-5,6,7,8-tetrahydrofolate + H(+)</text>
        <dbReference type="Rhea" id="RHEA:15053"/>
        <dbReference type="ChEBI" id="CHEBI:15378"/>
        <dbReference type="ChEBI" id="CHEBI:57453"/>
        <dbReference type="ChEBI" id="CHEBI:143788"/>
        <dbReference type="ChEBI" id="CHEBI:147286"/>
        <dbReference type="ChEBI" id="CHEBI:195366"/>
        <dbReference type="EC" id="2.1.2.2"/>
    </reaction>
</comment>
<proteinExistence type="inferred from homology"/>
<dbReference type="Gene3D" id="3.40.50.170">
    <property type="entry name" value="Formyl transferase, N-terminal domain"/>
    <property type="match status" value="1"/>
</dbReference>
<dbReference type="InterPro" id="IPR004607">
    <property type="entry name" value="GART"/>
</dbReference>
<dbReference type="Pfam" id="PF00551">
    <property type="entry name" value="Formyl_trans_N"/>
    <property type="match status" value="1"/>
</dbReference>
<evidence type="ECO:0000256" key="4">
    <source>
        <dbReference type="HAMAP-Rule" id="MF_01930"/>
    </source>
</evidence>
<organism evidence="6 8">
    <name type="scientific">Ardenticatena maritima</name>
    <dbReference type="NCBI Taxonomy" id="872965"/>
    <lineage>
        <taxon>Bacteria</taxon>
        <taxon>Bacillati</taxon>
        <taxon>Chloroflexota</taxon>
        <taxon>Ardenticatenia</taxon>
        <taxon>Ardenticatenales</taxon>
        <taxon>Ardenticatenaceae</taxon>
        <taxon>Ardenticatena</taxon>
    </lineage>
</organism>
<name>A0A0M8K7X1_9CHLR</name>
<dbReference type="InterPro" id="IPR036477">
    <property type="entry name" value="Formyl_transf_N_sf"/>
</dbReference>
<dbReference type="Proteomes" id="UP000037784">
    <property type="component" value="Unassembled WGS sequence"/>
</dbReference>
<accession>A0A0M8K7X1</accession>
<keyword evidence="3 4" id="KW-0658">Purine biosynthesis</keyword>
<comment type="similarity">
    <text evidence="4">Belongs to the GART family.</text>
</comment>
<feature type="site" description="Raises pKa of active site His" evidence="4">
    <location>
        <position position="156"/>
    </location>
</feature>
<comment type="caution">
    <text evidence="6">The sequence shown here is derived from an EMBL/GenBank/DDBJ whole genome shotgun (WGS) entry which is preliminary data.</text>
</comment>
<evidence type="ECO:0000256" key="1">
    <source>
        <dbReference type="ARBA" id="ARBA00005054"/>
    </source>
</evidence>
<keyword evidence="8" id="KW-1185">Reference proteome</keyword>
<evidence type="ECO:0000313" key="9">
    <source>
        <dbReference type="Proteomes" id="UP000050502"/>
    </source>
</evidence>
<comment type="function">
    <text evidence="4">Catalyzes the transfer of a formyl group from 10-formyltetrahydrofolate to 5-phospho-ribosyl-glycinamide (GAR), producing 5-phospho-ribosyl-N-formylglycinamide (FGAR) and tetrahydrofolate.</text>
</comment>
<evidence type="ECO:0000259" key="5">
    <source>
        <dbReference type="Pfam" id="PF00551"/>
    </source>
</evidence>
<protein>
    <recommendedName>
        <fullName evidence="4">Phosphoribosylglycinamide formyltransferase</fullName>
        <ecNumber evidence="4">2.1.2.2</ecNumber>
    </recommendedName>
    <alternativeName>
        <fullName evidence="4">5'-phosphoribosylglycinamide transformylase</fullName>
    </alternativeName>
    <alternativeName>
        <fullName evidence="4">GAR transformylase</fullName>
        <shortName evidence="4">GART</shortName>
    </alternativeName>
</protein>